<evidence type="ECO:0000313" key="2">
    <source>
        <dbReference type="Proteomes" id="UP000821853"/>
    </source>
</evidence>
<evidence type="ECO:0000313" key="1">
    <source>
        <dbReference type="EMBL" id="KAH9374590.1"/>
    </source>
</evidence>
<organism evidence="1 2">
    <name type="scientific">Haemaphysalis longicornis</name>
    <name type="common">Bush tick</name>
    <dbReference type="NCBI Taxonomy" id="44386"/>
    <lineage>
        <taxon>Eukaryota</taxon>
        <taxon>Metazoa</taxon>
        <taxon>Ecdysozoa</taxon>
        <taxon>Arthropoda</taxon>
        <taxon>Chelicerata</taxon>
        <taxon>Arachnida</taxon>
        <taxon>Acari</taxon>
        <taxon>Parasitiformes</taxon>
        <taxon>Ixodida</taxon>
        <taxon>Ixodoidea</taxon>
        <taxon>Ixodidae</taxon>
        <taxon>Haemaphysalinae</taxon>
        <taxon>Haemaphysalis</taxon>
    </lineage>
</organism>
<accession>A0A9J6G876</accession>
<sequence>MILQNNNVVSVQQISSNWKQIDDGKPNRGLSLGNLFSTGGVSRLHRSHSSPRLLNVRQNTRGGMRGLWHLRHDRSPTALLEIAGRCSGADKKRRQGEDDECCEPAFLVGWNWPAIRGVLVALRVLPCGRALRRRGCPPVETYTMRPRTLVVAGGGHVRSVRGGFIC</sequence>
<dbReference type="AlphaFoldDB" id="A0A9J6G876"/>
<gene>
    <name evidence="1" type="ORF">HPB48_021202</name>
</gene>
<dbReference type="EMBL" id="JABSTR010000007">
    <property type="protein sequence ID" value="KAH9374590.1"/>
    <property type="molecule type" value="Genomic_DNA"/>
</dbReference>
<protein>
    <submittedName>
        <fullName evidence="1">Uncharacterized protein</fullName>
    </submittedName>
</protein>
<proteinExistence type="predicted"/>
<keyword evidence="2" id="KW-1185">Reference proteome</keyword>
<name>A0A9J6G876_HAELO</name>
<dbReference type="Proteomes" id="UP000821853">
    <property type="component" value="Chromosome 5"/>
</dbReference>
<dbReference type="VEuPathDB" id="VectorBase:HLOH_065195"/>
<reference evidence="1 2" key="1">
    <citation type="journal article" date="2020" name="Cell">
        <title>Large-Scale Comparative Analyses of Tick Genomes Elucidate Their Genetic Diversity and Vector Capacities.</title>
        <authorList>
            <consortium name="Tick Genome and Microbiome Consortium (TIGMIC)"/>
            <person name="Jia N."/>
            <person name="Wang J."/>
            <person name="Shi W."/>
            <person name="Du L."/>
            <person name="Sun Y."/>
            <person name="Zhan W."/>
            <person name="Jiang J.F."/>
            <person name="Wang Q."/>
            <person name="Zhang B."/>
            <person name="Ji P."/>
            <person name="Bell-Sakyi L."/>
            <person name="Cui X.M."/>
            <person name="Yuan T.T."/>
            <person name="Jiang B.G."/>
            <person name="Yang W.F."/>
            <person name="Lam T.T."/>
            <person name="Chang Q.C."/>
            <person name="Ding S.J."/>
            <person name="Wang X.J."/>
            <person name="Zhu J.G."/>
            <person name="Ruan X.D."/>
            <person name="Zhao L."/>
            <person name="Wei J.T."/>
            <person name="Ye R.Z."/>
            <person name="Que T.C."/>
            <person name="Du C.H."/>
            <person name="Zhou Y.H."/>
            <person name="Cheng J.X."/>
            <person name="Dai P.F."/>
            <person name="Guo W.B."/>
            <person name="Han X.H."/>
            <person name="Huang E.J."/>
            <person name="Li L.F."/>
            <person name="Wei W."/>
            <person name="Gao Y.C."/>
            <person name="Liu J.Z."/>
            <person name="Shao H.Z."/>
            <person name="Wang X."/>
            <person name="Wang C.C."/>
            <person name="Yang T.C."/>
            <person name="Huo Q.B."/>
            <person name="Li W."/>
            <person name="Chen H.Y."/>
            <person name="Chen S.E."/>
            <person name="Zhou L.G."/>
            <person name="Ni X.B."/>
            <person name="Tian J.H."/>
            <person name="Sheng Y."/>
            <person name="Liu T."/>
            <person name="Pan Y.S."/>
            <person name="Xia L.Y."/>
            <person name="Li J."/>
            <person name="Zhao F."/>
            <person name="Cao W.C."/>
        </authorList>
    </citation>
    <scope>NUCLEOTIDE SEQUENCE [LARGE SCALE GENOMIC DNA]</scope>
    <source>
        <strain evidence="1">HaeL-2018</strain>
    </source>
</reference>
<comment type="caution">
    <text evidence="1">The sequence shown here is derived from an EMBL/GenBank/DDBJ whole genome shotgun (WGS) entry which is preliminary data.</text>
</comment>